<feature type="domain" description="MIT" evidence="1">
    <location>
        <begin position="49"/>
        <end position="106"/>
    </location>
</feature>
<dbReference type="EMBL" id="JASJQH010000290">
    <property type="protein sequence ID" value="KAK9765283.1"/>
    <property type="molecule type" value="Genomic_DNA"/>
</dbReference>
<dbReference type="SUPFAM" id="SSF116846">
    <property type="entry name" value="MIT domain"/>
    <property type="match status" value="1"/>
</dbReference>
<keyword evidence="3" id="KW-1185">Reference proteome</keyword>
<protein>
    <recommendedName>
        <fullName evidence="1">MIT domain-containing protein</fullName>
    </recommendedName>
</protein>
<proteinExistence type="predicted"/>
<sequence length="249" mass="27668">MPLFPTPDLFNQLGWPLLSSNSEIPNDTIKIVELPEDSLEDMLSSTEVDRAIILSAHAVEREQMGRRDEALGLYVEALESMLNAMPVQEDPERKRAVAQKIKQYLAQNDIDLDTTPEPSNATISDTIINTAINTAVAIKQSPIPDAIKSTVNFTLSKMKKFDQAYGVREKAWKLGKIGVNKTLEMDQQYRLHQKISNVVLTGATAVMKAGIAYQVATPYQELKSEVRSQLEANNNAELGCTDSHLLKIQ</sequence>
<name>A0ABR2WUU6_9FUNG</name>
<dbReference type="Pfam" id="PF04212">
    <property type="entry name" value="MIT"/>
    <property type="match status" value="1"/>
</dbReference>
<evidence type="ECO:0000313" key="3">
    <source>
        <dbReference type="Proteomes" id="UP001479436"/>
    </source>
</evidence>
<evidence type="ECO:0000313" key="2">
    <source>
        <dbReference type="EMBL" id="KAK9765283.1"/>
    </source>
</evidence>
<organism evidence="2 3">
    <name type="scientific">Basidiobolus ranarum</name>
    <dbReference type="NCBI Taxonomy" id="34480"/>
    <lineage>
        <taxon>Eukaryota</taxon>
        <taxon>Fungi</taxon>
        <taxon>Fungi incertae sedis</taxon>
        <taxon>Zoopagomycota</taxon>
        <taxon>Entomophthoromycotina</taxon>
        <taxon>Basidiobolomycetes</taxon>
        <taxon>Basidiobolales</taxon>
        <taxon>Basidiobolaceae</taxon>
        <taxon>Basidiobolus</taxon>
    </lineage>
</organism>
<comment type="caution">
    <text evidence="2">The sequence shown here is derived from an EMBL/GenBank/DDBJ whole genome shotgun (WGS) entry which is preliminary data.</text>
</comment>
<dbReference type="Gene3D" id="1.20.58.80">
    <property type="entry name" value="Phosphotransferase system, lactose/cellobiose-type IIA subunit"/>
    <property type="match status" value="1"/>
</dbReference>
<evidence type="ECO:0000259" key="1">
    <source>
        <dbReference type="Pfam" id="PF04212"/>
    </source>
</evidence>
<dbReference type="InterPro" id="IPR007330">
    <property type="entry name" value="MIT_dom"/>
</dbReference>
<gene>
    <name evidence="2" type="ORF">K7432_006512</name>
</gene>
<reference evidence="2 3" key="1">
    <citation type="submission" date="2023-04" db="EMBL/GenBank/DDBJ databases">
        <title>Genome of Basidiobolus ranarum AG-B5.</title>
        <authorList>
            <person name="Stajich J.E."/>
            <person name="Carter-House D."/>
            <person name="Gryganskyi A."/>
        </authorList>
    </citation>
    <scope>NUCLEOTIDE SEQUENCE [LARGE SCALE GENOMIC DNA]</scope>
    <source>
        <strain evidence="2 3">AG-B5</strain>
    </source>
</reference>
<accession>A0ABR2WUU6</accession>
<dbReference type="Proteomes" id="UP001479436">
    <property type="component" value="Unassembled WGS sequence"/>
</dbReference>
<dbReference type="InterPro" id="IPR036181">
    <property type="entry name" value="MIT_dom_sf"/>
</dbReference>